<accession>A0ABR7IC57</accession>
<gene>
    <name evidence="2" type="ORF">H8Z76_10890</name>
</gene>
<feature type="transmembrane region" description="Helical" evidence="1">
    <location>
        <begin position="21"/>
        <end position="38"/>
    </location>
</feature>
<reference evidence="2 3" key="1">
    <citation type="submission" date="2020-08" db="EMBL/GenBank/DDBJ databases">
        <title>Genome public.</title>
        <authorList>
            <person name="Liu C."/>
            <person name="Sun Q."/>
        </authorList>
    </citation>
    <scope>NUCLEOTIDE SEQUENCE [LARGE SCALE GENOMIC DNA]</scope>
    <source>
        <strain evidence="2 3">BX0805</strain>
    </source>
</reference>
<dbReference type="Pfam" id="PF19639">
    <property type="entry name" value="DUF6142"/>
    <property type="match status" value="1"/>
</dbReference>
<comment type="caution">
    <text evidence="2">The sequence shown here is derived from an EMBL/GenBank/DDBJ whole genome shotgun (WGS) entry which is preliminary data.</text>
</comment>
<dbReference type="RefSeq" id="WP_022516358.1">
    <property type="nucleotide sequence ID" value="NZ_JACOQH010000008.1"/>
</dbReference>
<evidence type="ECO:0008006" key="4">
    <source>
        <dbReference type="Google" id="ProtNLM"/>
    </source>
</evidence>
<feature type="transmembrane region" description="Helical" evidence="1">
    <location>
        <begin position="50"/>
        <end position="72"/>
    </location>
</feature>
<organism evidence="2 3">
    <name type="scientific">Roseburia yibonii</name>
    <dbReference type="NCBI Taxonomy" id="2763063"/>
    <lineage>
        <taxon>Bacteria</taxon>
        <taxon>Bacillati</taxon>
        <taxon>Bacillota</taxon>
        <taxon>Clostridia</taxon>
        <taxon>Lachnospirales</taxon>
        <taxon>Lachnospiraceae</taxon>
        <taxon>Roseburia</taxon>
    </lineage>
</organism>
<evidence type="ECO:0000313" key="3">
    <source>
        <dbReference type="Proteomes" id="UP000621540"/>
    </source>
</evidence>
<protein>
    <recommendedName>
        <fullName evidence="4">Calcium:proton exchanger</fullName>
    </recommendedName>
</protein>
<dbReference type="Proteomes" id="UP000621540">
    <property type="component" value="Unassembled WGS sequence"/>
</dbReference>
<dbReference type="InterPro" id="IPR046140">
    <property type="entry name" value="DUF6142"/>
</dbReference>
<name>A0ABR7IC57_9FIRM</name>
<keyword evidence="1" id="KW-0472">Membrane</keyword>
<keyword evidence="1" id="KW-1133">Transmembrane helix</keyword>
<keyword evidence="3" id="KW-1185">Reference proteome</keyword>
<dbReference type="EMBL" id="JACOQH010000008">
    <property type="protein sequence ID" value="MBC5754512.1"/>
    <property type="molecule type" value="Genomic_DNA"/>
</dbReference>
<keyword evidence="1" id="KW-0812">Transmembrane</keyword>
<evidence type="ECO:0000313" key="2">
    <source>
        <dbReference type="EMBL" id="MBC5754512.1"/>
    </source>
</evidence>
<sequence length="107" mass="11391">MTGKRKHYKFTKRKKSVRGSLALILAVGAILIFAVTVMESFHKGGNGSVYLGSAGVLSLLISVCALILAILAVKEEDTFKTVPYISLVCSVLITGVWAAIYAAGFLL</sequence>
<proteinExistence type="predicted"/>
<evidence type="ECO:0000256" key="1">
    <source>
        <dbReference type="SAM" id="Phobius"/>
    </source>
</evidence>
<feature type="transmembrane region" description="Helical" evidence="1">
    <location>
        <begin position="84"/>
        <end position="106"/>
    </location>
</feature>